<evidence type="ECO:0000313" key="13">
    <source>
        <dbReference type="Proteomes" id="UP000261620"/>
    </source>
</evidence>
<evidence type="ECO:0000256" key="9">
    <source>
        <dbReference type="ARBA" id="ARBA00023306"/>
    </source>
</evidence>
<evidence type="ECO:0000256" key="4">
    <source>
        <dbReference type="ARBA" id="ARBA00022618"/>
    </source>
</evidence>
<evidence type="ECO:0000256" key="1">
    <source>
        <dbReference type="ARBA" id="ARBA00004186"/>
    </source>
</evidence>
<proteinExistence type="inferred from homology"/>
<dbReference type="GO" id="GO:0051301">
    <property type="term" value="P:cell division"/>
    <property type="evidence" value="ECO:0007669"/>
    <property type="project" value="UniProtKB-KW"/>
</dbReference>
<dbReference type="Ensembl" id="ENSMMOT00000017143.1">
    <property type="protein sequence ID" value="ENSMMOP00000016866.1"/>
    <property type="gene ID" value="ENSMMOG00000012846.1"/>
</dbReference>
<dbReference type="STRING" id="94237.ENSMMOP00000016866"/>
<reference evidence="12" key="2">
    <citation type="submission" date="2025-09" db="UniProtKB">
        <authorList>
            <consortium name="Ensembl"/>
        </authorList>
    </citation>
    <scope>IDENTIFICATION</scope>
</reference>
<dbReference type="GO" id="GO:0072686">
    <property type="term" value="C:mitotic spindle"/>
    <property type="evidence" value="ECO:0007669"/>
    <property type="project" value="TreeGrafter"/>
</dbReference>
<dbReference type="GO" id="GO:0005815">
    <property type="term" value="C:microtubule organizing center"/>
    <property type="evidence" value="ECO:0007669"/>
    <property type="project" value="TreeGrafter"/>
</dbReference>
<reference evidence="12" key="1">
    <citation type="submission" date="2025-08" db="UniProtKB">
        <authorList>
            <consortium name="Ensembl"/>
        </authorList>
    </citation>
    <scope>IDENTIFICATION</scope>
</reference>
<dbReference type="OMA" id="LEWFCGN"/>
<dbReference type="GO" id="GO:0070652">
    <property type="term" value="C:HAUS complex"/>
    <property type="evidence" value="ECO:0007669"/>
    <property type="project" value="InterPro"/>
</dbReference>
<evidence type="ECO:0000256" key="7">
    <source>
        <dbReference type="ARBA" id="ARBA00023054"/>
    </source>
</evidence>
<dbReference type="AlphaFoldDB" id="A0A3Q3WHI1"/>
<keyword evidence="4" id="KW-0132">Cell division</keyword>
<feature type="coiled-coil region" evidence="10">
    <location>
        <begin position="101"/>
        <end position="128"/>
    </location>
</feature>
<keyword evidence="3" id="KW-0963">Cytoplasm</keyword>
<dbReference type="InterPro" id="IPR032733">
    <property type="entry name" value="HAUS3_N"/>
</dbReference>
<keyword evidence="7 10" id="KW-0175">Coiled coil</keyword>
<evidence type="ECO:0000259" key="11">
    <source>
        <dbReference type="Pfam" id="PF14932"/>
    </source>
</evidence>
<feature type="domain" description="HAUS augmin-like complex subunit 3 N-terminal" evidence="11">
    <location>
        <begin position="29"/>
        <end position="318"/>
    </location>
</feature>
<evidence type="ECO:0000256" key="6">
    <source>
        <dbReference type="ARBA" id="ARBA00022776"/>
    </source>
</evidence>
<keyword evidence="6" id="KW-0498">Mitosis</keyword>
<dbReference type="GO" id="GO:0005874">
    <property type="term" value="C:microtubule"/>
    <property type="evidence" value="ECO:0007669"/>
    <property type="project" value="UniProtKB-KW"/>
</dbReference>
<feature type="coiled-coil region" evidence="10">
    <location>
        <begin position="569"/>
        <end position="596"/>
    </location>
</feature>
<comment type="similarity">
    <text evidence="2">Belongs to the HAUS3 family.</text>
</comment>
<keyword evidence="5" id="KW-0493">Microtubule</keyword>
<evidence type="ECO:0000256" key="2">
    <source>
        <dbReference type="ARBA" id="ARBA00009645"/>
    </source>
</evidence>
<dbReference type="PANTHER" id="PTHR19378:SF0">
    <property type="entry name" value="HAUS AUGMIN-LIKE COMPLEX SUBUNIT 3"/>
    <property type="match status" value="1"/>
</dbReference>
<comment type="subcellular location">
    <subcellularLocation>
        <location evidence="1">Cytoplasm</location>
        <location evidence="1">Cytoskeleton</location>
        <location evidence="1">Spindle</location>
    </subcellularLocation>
</comment>
<organism evidence="12 13">
    <name type="scientific">Mola mola</name>
    <name type="common">Ocean sunfish</name>
    <name type="synonym">Tetraodon mola</name>
    <dbReference type="NCBI Taxonomy" id="94237"/>
    <lineage>
        <taxon>Eukaryota</taxon>
        <taxon>Metazoa</taxon>
        <taxon>Chordata</taxon>
        <taxon>Craniata</taxon>
        <taxon>Vertebrata</taxon>
        <taxon>Euteleostomi</taxon>
        <taxon>Actinopterygii</taxon>
        <taxon>Neopterygii</taxon>
        <taxon>Teleostei</taxon>
        <taxon>Neoteleostei</taxon>
        <taxon>Acanthomorphata</taxon>
        <taxon>Eupercaria</taxon>
        <taxon>Tetraodontiformes</taxon>
        <taxon>Molidae</taxon>
        <taxon>Mola</taxon>
    </lineage>
</organism>
<name>A0A3Q3WHI1_MOLML</name>
<evidence type="ECO:0000313" key="12">
    <source>
        <dbReference type="Ensembl" id="ENSMMOP00000016866.1"/>
    </source>
</evidence>
<dbReference type="PANTHER" id="PTHR19378">
    <property type="entry name" value="GOLGIN- RELATED"/>
    <property type="match status" value="1"/>
</dbReference>
<dbReference type="Pfam" id="PF14932">
    <property type="entry name" value="HAUS-augmin3"/>
    <property type="match status" value="1"/>
</dbReference>
<protein>
    <recommendedName>
        <fullName evidence="11">HAUS augmin-like complex subunit 3 N-terminal domain-containing protein</fullName>
    </recommendedName>
</protein>
<evidence type="ECO:0000256" key="10">
    <source>
        <dbReference type="SAM" id="Coils"/>
    </source>
</evidence>
<keyword evidence="8" id="KW-0206">Cytoskeleton</keyword>
<keyword evidence="13" id="KW-1185">Reference proteome</keyword>
<dbReference type="Proteomes" id="UP000261620">
    <property type="component" value="Unplaced"/>
</dbReference>
<dbReference type="InterPro" id="IPR026206">
    <property type="entry name" value="HAUS3"/>
</dbReference>
<accession>A0A3Q3WHI1</accession>
<evidence type="ECO:0000256" key="5">
    <source>
        <dbReference type="ARBA" id="ARBA00022701"/>
    </source>
</evidence>
<evidence type="ECO:0000256" key="8">
    <source>
        <dbReference type="ARBA" id="ARBA00023212"/>
    </source>
</evidence>
<dbReference type="GO" id="GO:0031023">
    <property type="term" value="P:microtubule organizing center organization"/>
    <property type="evidence" value="ECO:0007669"/>
    <property type="project" value="TreeGrafter"/>
</dbReference>
<evidence type="ECO:0000256" key="3">
    <source>
        <dbReference type="ARBA" id="ARBA00022490"/>
    </source>
</evidence>
<dbReference type="GO" id="GO:0051225">
    <property type="term" value="P:spindle assembly"/>
    <property type="evidence" value="ECO:0007669"/>
    <property type="project" value="InterPro"/>
</dbReference>
<dbReference type="PRINTS" id="PR02089">
    <property type="entry name" value="HAUSAUGMINL3"/>
</dbReference>
<keyword evidence="9" id="KW-0131">Cell cycle</keyword>
<sequence length="645" mass="72645">MLDGGQFVEALGRLGYPGASSLKASEFDWLFDCAPENLHFLRFVCRSLNRSNVLSMEEVRAFQELRKSGEPLLDEAALAEVLKSGGNIHGPSSSSSSSVFEAEGDIAIEDLEAELQALRKEKELKQQRYNRLQVFATSRADVDMRLTAELESAVSKLKEASASIGAENADTNTLLQNLTDGVQNLALYLPVSPEAKEKRKGEPLTSSKSSFSKSSDALLSQLSLGPYLHQEELNTKTLTAFTRKQFFQGISDIVDTSRSERFQVIDLSSCEIGEDEENNESKSKNREDCLVAHRRTEMARVQWAHIVAQHQLMQAKAEEKSVNAGLHWLISTSSSLHVREVVSKKELQMVEAELNALLHGPVPVALRESARLLNVPVVRGDLALQLVRQEYYTSRQDQVRDYLLRQKASFDLVHLAQEMELRRWKTCRKQLEEVNSRLVKEGEAVTLRMESLAHPDLAINPRINPIINCKDVAFSRLLQILEHVSEQGWSEPFRTYKALDQAACSLAGDFQRTKDALVSASREQHYTAARLNGDCEVLHRAMYTELQQLVLGPQVCPTGTDQELLCPNVQELTSKLVEAESQLQGLQHIMQEIMGEVKAKRSQLERSALLRRERELYIYFHLDPRLLQKVVEELEAKMAVKSGQH</sequence>